<protein>
    <submittedName>
        <fullName evidence="2">Phage major capsid protein</fullName>
    </submittedName>
</protein>
<sequence length="85" mass="9420">MSDFEKQYNELSTSLKQIGDQIKSQAEASQKEISRHGEMQAETRAKVDEMLTKQGELQARLQEAEQKLVNASKGGGEPERPKSAG</sequence>
<gene>
    <name evidence="2" type="ORF">EA795_20870</name>
</gene>
<proteinExistence type="predicted"/>
<feature type="non-terminal residue" evidence="2">
    <location>
        <position position="85"/>
    </location>
</feature>
<name>A0ABX9UQS2_9GAMM</name>
<comment type="caution">
    <text evidence="2">The sequence shown here is derived from an EMBL/GenBank/DDBJ whole genome shotgun (WGS) entry which is preliminary data.</text>
</comment>
<dbReference type="EMBL" id="RFFL01000095">
    <property type="protein sequence ID" value="RMH95462.1"/>
    <property type="molecule type" value="Genomic_DNA"/>
</dbReference>
<feature type="region of interest" description="Disordered" evidence="1">
    <location>
        <begin position="64"/>
        <end position="85"/>
    </location>
</feature>
<reference evidence="2 3" key="1">
    <citation type="submission" date="2018-10" db="EMBL/GenBank/DDBJ databases">
        <title>Pseudomonas sp. GL14 genome.</title>
        <authorList>
            <person name="Peng J."/>
            <person name="Liu Z.-P."/>
        </authorList>
    </citation>
    <scope>NUCLEOTIDE SEQUENCE [LARGE SCALE GENOMIC DNA]</scope>
    <source>
        <strain evidence="2 3">GL14</strain>
    </source>
</reference>
<evidence type="ECO:0000256" key="1">
    <source>
        <dbReference type="SAM" id="MobiDB-lite"/>
    </source>
</evidence>
<feature type="compositionally biased region" description="Basic and acidic residues" evidence="1">
    <location>
        <begin position="76"/>
        <end position="85"/>
    </location>
</feature>
<feature type="compositionally biased region" description="Basic and acidic residues" evidence="1">
    <location>
        <begin position="29"/>
        <end position="42"/>
    </location>
</feature>
<evidence type="ECO:0000313" key="2">
    <source>
        <dbReference type="EMBL" id="RMH95462.1"/>
    </source>
</evidence>
<evidence type="ECO:0000313" key="3">
    <source>
        <dbReference type="Proteomes" id="UP000269134"/>
    </source>
</evidence>
<feature type="region of interest" description="Disordered" evidence="1">
    <location>
        <begin position="22"/>
        <end position="42"/>
    </location>
</feature>
<accession>A0ABX9UQS2</accession>
<dbReference type="Proteomes" id="UP000269134">
    <property type="component" value="Unassembled WGS sequence"/>
</dbReference>
<organism evidence="2 3">
    <name type="scientific">Stutzerimonas nitrititolerans</name>
    <dbReference type="NCBI Taxonomy" id="2482751"/>
    <lineage>
        <taxon>Bacteria</taxon>
        <taxon>Pseudomonadati</taxon>
        <taxon>Pseudomonadota</taxon>
        <taxon>Gammaproteobacteria</taxon>
        <taxon>Pseudomonadales</taxon>
        <taxon>Pseudomonadaceae</taxon>
        <taxon>Stutzerimonas</taxon>
    </lineage>
</organism>
<keyword evidence="3" id="KW-1185">Reference proteome</keyword>